<dbReference type="InterPro" id="IPR029058">
    <property type="entry name" value="AB_hydrolase_fold"/>
</dbReference>
<dbReference type="PANTHER" id="PTHR43433:SF8">
    <property type="entry name" value="BIFUNCTIONAL LIPASE_ADENYLATE CYCLASE LIPJ"/>
    <property type="match status" value="1"/>
</dbReference>
<dbReference type="SUPFAM" id="SSF53474">
    <property type="entry name" value="alpha/beta-Hydrolases"/>
    <property type="match status" value="1"/>
</dbReference>
<dbReference type="AlphaFoldDB" id="A0A4P7GQ13"/>
<dbReference type="InterPro" id="IPR050471">
    <property type="entry name" value="AB_hydrolase"/>
</dbReference>
<feature type="domain" description="OmpR/PhoB-type" evidence="3">
    <location>
        <begin position="8"/>
        <end position="106"/>
    </location>
</feature>
<name>A0A4P7GQ13_9ACTN</name>
<dbReference type="OrthoDB" id="27092at2"/>
<keyword evidence="1 2" id="KW-0238">DNA-binding</keyword>
<dbReference type="GO" id="GO:0000160">
    <property type="term" value="P:phosphorelay signal transduction system"/>
    <property type="evidence" value="ECO:0007669"/>
    <property type="project" value="InterPro"/>
</dbReference>
<protein>
    <submittedName>
        <fullName evidence="4">Alpha/beta fold hydrolase</fullName>
    </submittedName>
</protein>
<dbReference type="PRINTS" id="PR00111">
    <property type="entry name" value="ABHYDROLASE"/>
</dbReference>
<gene>
    <name evidence="4" type="ORF">EXE57_00450</name>
</gene>
<dbReference type="Pfam" id="PF00486">
    <property type="entry name" value="Trans_reg_C"/>
    <property type="match status" value="1"/>
</dbReference>
<dbReference type="KEGG" id="noy:EXE57_00450"/>
<keyword evidence="5" id="KW-1185">Reference proteome</keyword>
<dbReference type="Gene3D" id="1.10.10.10">
    <property type="entry name" value="Winged helix-like DNA-binding domain superfamily/Winged helix DNA-binding domain"/>
    <property type="match status" value="1"/>
</dbReference>
<dbReference type="Pfam" id="PF00561">
    <property type="entry name" value="Abhydrolase_1"/>
    <property type="match status" value="1"/>
</dbReference>
<organism evidence="4 5">
    <name type="scientific">Nocardioides euryhalodurans</name>
    <dbReference type="NCBI Taxonomy" id="2518370"/>
    <lineage>
        <taxon>Bacteria</taxon>
        <taxon>Bacillati</taxon>
        <taxon>Actinomycetota</taxon>
        <taxon>Actinomycetes</taxon>
        <taxon>Propionibacteriales</taxon>
        <taxon>Nocardioidaceae</taxon>
        <taxon>Nocardioides</taxon>
    </lineage>
</organism>
<dbReference type="PROSITE" id="PS51755">
    <property type="entry name" value="OMPR_PHOB"/>
    <property type="match status" value="1"/>
</dbReference>
<dbReference type="InterPro" id="IPR001867">
    <property type="entry name" value="OmpR/PhoB-type_DNA-bd"/>
</dbReference>
<evidence type="ECO:0000259" key="3">
    <source>
        <dbReference type="PROSITE" id="PS51755"/>
    </source>
</evidence>
<dbReference type="InterPro" id="IPR000073">
    <property type="entry name" value="AB_hydrolase_1"/>
</dbReference>
<proteinExistence type="predicted"/>
<reference evidence="4 5" key="1">
    <citation type="submission" date="2019-03" db="EMBL/GenBank/DDBJ databases">
        <title>Three New Species of Nocardioides, Nocardioides euryhalodurans sp. nov., Nocardioides seonyuensis sp. nov. and Nocardioides eburneoflavus sp. nov., Iolated from Soil.</title>
        <authorList>
            <person name="Roh S.G."/>
            <person name="Lee C."/>
            <person name="Kim M.-K."/>
            <person name="Kim S.B."/>
        </authorList>
    </citation>
    <scope>NUCLEOTIDE SEQUENCE [LARGE SCALE GENOMIC DNA]</scope>
    <source>
        <strain evidence="4 5">MMS17-SY117</strain>
    </source>
</reference>
<dbReference type="SMART" id="SM00862">
    <property type="entry name" value="Trans_reg_C"/>
    <property type="match status" value="1"/>
</dbReference>
<accession>A0A4P7GQ13</accession>
<dbReference type="CDD" id="cd00383">
    <property type="entry name" value="trans_reg_C"/>
    <property type="match status" value="1"/>
</dbReference>
<dbReference type="Proteomes" id="UP000294894">
    <property type="component" value="Chromosome"/>
</dbReference>
<dbReference type="Gene3D" id="3.40.50.1820">
    <property type="entry name" value="alpha/beta hydrolase"/>
    <property type="match status" value="1"/>
</dbReference>
<dbReference type="PANTHER" id="PTHR43433">
    <property type="entry name" value="HYDROLASE, ALPHA/BETA FOLD FAMILY PROTEIN"/>
    <property type="match status" value="1"/>
</dbReference>
<evidence type="ECO:0000256" key="2">
    <source>
        <dbReference type="PROSITE-ProRule" id="PRU01091"/>
    </source>
</evidence>
<sequence length="406" mass="44786">MAPGEGSVELYSFEDCVLDPRRFELTRGGEVVHVERQVFDVLVHLLSHRDRVVPKAELLDAVWGDRFVSNSALTSRLKAARRAIGDDGHAQRLIATVHGVGYRFVGDVVDLADGAAGVQAGSARQQQEIRYCTSPDGVRIAYAVSGSGPPLVKAANWLTHLDLEWESPIWAHWIDGLSDSHRLVRYDERGCGLSDWEVDDIGIEAWVEDLELVVDSVGVERFPLMGVSQGGAVAIDYAVRHPERVSHLVLVGAYCRGRLARAETAEEREEAALDLSLGRVAWRRDDASYRQVFASQFLPDADRSHWDAFNDLQRATTSTENVVRFLDTFAHIDVSEVAPLVQCPTLVVHSRRDHRVPASQAQELAALVPDSRLVLLDSANHVLTADEPSWPVLLAEVERFVGSGPG</sequence>
<dbReference type="GO" id="GO:0016787">
    <property type="term" value="F:hydrolase activity"/>
    <property type="evidence" value="ECO:0007669"/>
    <property type="project" value="UniProtKB-KW"/>
</dbReference>
<dbReference type="EMBL" id="CP038267">
    <property type="protein sequence ID" value="QBR94240.1"/>
    <property type="molecule type" value="Genomic_DNA"/>
</dbReference>
<dbReference type="SUPFAM" id="SSF46894">
    <property type="entry name" value="C-terminal effector domain of the bipartite response regulators"/>
    <property type="match status" value="1"/>
</dbReference>
<dbReference type="GO" id="GO:0003677">
    <property type="term" value="F:DNA binding"/>
    <property type="evidence" value="ECO:0007669"/>
    <property type="project" value="UniProtKB-UniRule"/>
</dbReference>
<evidence type="ECO:0000313" key="5">
    <source>
        <dbReference type="Proteomes" id="UP000294894"/>
    </source>
</evidence>
<evidence type="ECO:0000256" key="1">
    <source>
        <dbReference type="ARBA" id="ARBA00023125"/>
    </source>
</evidence>
<feature type="DNA-binding region" description="OmpR/PhoB-type" evidence="2">
    <location>
        <begin position="8"/>
        <end position="106"/>
    </location>
</feature>
<keyword evidence="4" id="KW-0378">Hydrolase</keyword>
<evidence type="ECO:0000313" key="4">
    <source>
        <dbReference type="EMBL" id="QBR94240.1"/>
    </source>
</evidence>
<dbReference type="InterPro" id="IPR036388">
    <property type="entry name" value="WH-like_DNA-bd_sf"/>
</dbReference>
<dbReference type="GO" id="GO:0006355">
    <property type="term" value="P:regulation of DNA-templated transcription"/>
    <property type="evidence" value="ECO:0007669"/>
    <property type="project" value="InterPro"/>
</dbReference>
<dbReference type="InterPro" id="IPR016032">
    <property type="entry name" value="Sig_transdc_resp-reg_C-effctor"/>
</dbReference>